<comment type="caution">
    <text evidence="1">The sequence shown here is derived from an EMBL/GenBank/DDBJ whole genome shotgun (WGS) entry which is preliminary data.</text>
</comment>
<evidence type="ECO:0000313" key="1">
    <source>
        <dbReference type="EMBL" id="KKN35864.1"/>
    </source>
</evidence>
<protein>
    <recommendedName>
        <fullName evidence="2">OB domain-containing protein</fullName>
    </recommendedName>
</protein>
<name>A0A0F9Q073_9ZZZZ</name>
<proteinExistence type="predicted"/>
<gene>
    <name evidence="1" type="ORF">LCGC14_0779530</name>
</gene>
<dbReference type="InterPro" id="IPR012340">
    <property type="entry name" value="NA-bd_OB-fold"/>
</dbReference>
<dbReference type="Gene3D" id="2.40.50.140">
    <property type="entry name" value="Nucleic acid-binding proteins"/>
    <property type="match status" value="1"/>
</dbReference>
<sequence>MSNHYAKQRIVKEITNDDERIQVTGYIKNRIDNENIMLDDKTGEVKVKLIKIDDFNFKENDLINVIGDLELQSNGEKVINADIIQDMNKLNFEYYQKLYKLKKEFDK</sequence>
<dbReference type="GO" id="GO:1990879">
    <property type="term" value="C:CST complex"/>
    <property type="evidence" value="ECO:0007669"/>
    <property type="project" value="InterPro"/>
</dbReference>
<dbReference type="InterPro" id="IPR036700">
    <property type="entry name" value="BOBF_sf"/>
</dbReference>
<dbReference type="EMBL" id="LAZR01002006">
    <property type="protein sequence ID" value="KKN35864.1"/>
    <property type="molecule type" value="Genomic_DNA"/>
</dbReference>
<dbReference type="SUPFAM" id="SSF101756">
    <property type="entry name" value="Hypothetical protein YgiW"/>
    <property type="match status" value="1"/>
</dbReference>
<evidence type="ECO:0008006" key="2">
    <source>
        <dbReference type="Google" id="ProtNLM"/>
    </source>
</evidence>
<dbReference type="GO" id="GO:0003697">
    <property type="term" value="F:single-stranded DNA binding"/>
    <property type="evidence" value="ECO:0007669"/>
    <property type="project" value="InterPro"/>
</dbReference>
<accession>A0A0F9Q073</accession>
<reference evidence="1" key="1">
    <citation type="journal article" date="2015" name="Nature">
        <title>Complex archaea that bridge the gap between prokaryotes and eukaryotes.</title>
        <authorList>
            <person name="Spang A."/>
            <person name="Saw J.H."/>
            <person name="Jorgensen S.L."/>
            <person name="Zaremba-Niedzwiedzka K."/>
            <person name="Martijn J."/>
            <person name="Lind A.E."/>
            <person name="van Eijk R."/>
            <person name="Schleper C."/>
            <person name="Guy L."/>
            <person name="Ettema T.J."/>
        </authorList>
    </citation>
    <scope>NUCLEOTIDE SEQUENCE</scope>
</reference>
<dbReference type="AlphaFoldDB" id="A0A0F9Q073"/>
<dbReference type="InterPro" id="IPR029146">
    <property type="entry name" value="Ten1_animal_plant"/>
</dbReference>
<dbReference type="Pfam" id="PF15490">
    <property type="entry name" value="Ten1_2"/>
    <property type="match status" value="1"/>
</dbReference>
<organism evidence="1">
    <name type="scientific">marine sediment metagenome</name>
    <dbReference type="NCBI Taxonomy" id="412755"/>
    <lineage>
        <taxon>unclassified sequences</taxon>
        <taxon>metagenomes</taxon>
        <taxon>ecological metagenomes</taxon>
    </lineage>
</organism>